<evidence type="ECO:0000256" key="3">
    <source>
        <dbReference type="PROSITE-ProRule" id="PRU00339"/>
    </source>
</evidence>
<feature type="repeat" description="TPR" evidence="3">
    <location>
        <begin position="544"/>
        <end position="577"/>
    </location>
</feature>
<dbReference type="SMART" id="SM00028">
    <property type="entry name" value="TPR"/>
    <property type="match status" value="6"/>
</dbReference>
<evidence type="ECO:0000313" key="6">
    <source>
        <dbReference type="EMBL" id="CAF1319246.1"/>
    </source>
</evidence>
<dbReference type="SUPFAM" id="SSF48452">
    <property type="entry name" value="TPR-like"/>
    <property type="match status" value="2"/>
</dbReference>
<dbReference type="GO" id="GO:0005576">
    <property type="term" value="C:extracellular region"/>
    <property type="evidence" value="ECO:0007669"/>
    <property type="project" value="InterPro"/>
</dbReference>
<accession>A0A815F289</accession>
<evidence type="ECO:0000313" key="5">
    <source>
        <dbReference type="EMBL" id="CAF1054341.1"/>
    </source>
</evidence>
<dbReference type="Proteomes" id="UP000663852">
    <property type="component" value="Unassembled WGS sequence"/>
</dbReference>
<dbReference type="Gene3D" id="1.25.40.10">
    <property type="entry name" value="Tetratricopeptide repeat domain"/>
    <property type="match status" value="2"/>
</dbReference>
<name>A0A815F289_ADIRI</name>
<feature type="repeat" description="TPR" evidence="3">
    <location>
        <begin position="502"/>
        <end position="535"/>
    </location>
</feature>
<dbReference type="EMBL" id="CAJNOR010001002">
    <property type="protein sequence ID" value="CAF1054341.1"/>
    <property type="molecule type" value="Genomic_DNA"/>
</dbReference>
<evidence type="ECO:0000256" key="1">
    <source>
        <dbReference type="ARBA" id="ARBA00022737"/>
    </source>
</evidence>
<dbReference type="Gene3D" id="3.90.176.10">
    <property type="entry name" value="Toxin ADP-ribosyltransferase, Chain A, domain 1"/>
    <property type="match status" value="1"/>
</dbReference>
<dbReference type="SUPFAM" id="SSF56399">
    <property type="entry name" value="ADP-ribosylation"/>
    <property type="match status" value="1"/>
</dbReference>
<reference evidence="6" key="1">
    <citation type="submission" date="2021-02" db="EMBL/GenBank/DDBJ databases">
        <authorList>
            <person name="Nowell W R."/>
        </authorList>
    </citation>
    <scope>NUCLEOTIDE SEQUENCE</scope>
</reference>
<dbReference type="Proteomes" id="UP000663828">
    <property type="component" value="Unassembled WGS sequence"/>
</dbReference>
<dbReference type="PANTHER" id="PTHR45641:SF19">
    <property type="entry name" value="NEPHROCYSTIN-3"/>
    <property type="match status" value="1"/>
</dbReference>
<protein>
    <recommendedName>
        <fullName evidence="4">ADP ribosyltransferase domain-containing protein</fullName>
    </recommendedName>
</protein>
<dbReference type="EMBL" id="CAJNOJ010000233">
    <property type="protein sequence ID" value="CAF1319246.1"/>
    <property type="molecule type" value="Genomic_DNA"/>
</dbReference>
<keyword evidence="7" id="KW-1185">Reference proteome</keyword>
<feature type="repeat" description="TPR" evidence="3">
    <location>
        <begin position="586"/>
        <end position="619"/>
    </location>
</feature>
<feature type="domain" description="ADP ribosyltransferase" evidence="4">
    <location>
        <begin position="186"/>
        <end position="350"/>
    </location>
</feature>
<keyword evidence="1" id="KW-0677">Repeat</keyword>
<dbReference type="PROSITE" id="PS50293">
    <property type="entry name" value="TPR_REGION"/>
    <property type="match status" value="1"/>
</dbReference>
<evidence type="ECO:0000259" key="4">
    <source>
        <dbReference type="Pfam" id="PF03496"/>
    </source>
</evidence>
<evidence type="ECO:0000313" key="8">
    <source>
        <dbReference type="Proteomes" id="UP000663852"/>
    </source>
</evidence>
<dbReference type="AlphaFoldDB" id="A0A815F289"/>
<organism evidence="6 8">
    <name type="scientific">Adineta ricciae</name>
    <name type="common">Rotifer</name>
    <dbReference type="NCBI Taxonomy" id="249248"/>
    <lineage>
        <taxon>Eukaryota</taxon>
        <taxon>Metazoa</taxon>
        <taxon>Spiralia</taxon>
        <taxon>Gnathifera</taxon>
        <taxon>Rotifera</taxon>
        <taxon>Eurotatoria</taxon>
        <taxon>Bdelloidea</taxon>
        <taxon>Adinetida</taxon>
        <taxon>Adinetidae</taxon>
        <taxon>Adineta</taxon>
    </lineage>
</organism>
<proteinExistence type="predicted"/>
<dbReference type="PROSITE" id="PS50005">
    <property type="entry name" value="TPR"/>
    <property type="match status" value="3"/>
</dbReference>
<sequence>MWIDATAYSNEIDHVHQQLGFTYKHMKSFENDDQCKIYIQQFKDNEILLIIDEHFGSVLIPLVHSLRQINSIYIYGTILNKYSEWTRKFVKVRVIIRSVDELIEKLQDDQRTRERFAYELLPVSIFNLNHDEERSSTNINGGLLHFQLFIDGLLHCQHSQTDRDAFFDLCEKDYVKSDKQFSTLQQFKESYNPEKALYWYTRDMFIYRMLNKALRVQNTDVLFRFRFFIQDMYNQLKKLQYEQDRIPIRVYRGQLLSKQELDVLKTSKGQLISMNSFLSTTLDRQISLLFVSSKHDDLCPVLFEISVDPQISSTAKPFASISSQSNFTDEQEILFMIASIFQLTDISQENELTTIKMNLCNENYDQDIQFLFRHMQKEIGMSNGCLTLGHILRTAGMYDKAEEFYKRNLNELENDHPLIADLYGSIGVIHKSKGNIEISLQWFNKAFEMYTSMGDNRGIASCLQNLGDIEQMKGRFHEAKGNYQEALNIFKTLFGNQNESVANCLNNLGANYFQQHQLTTAIEYYTNSLNIRETILPHMHPDIARSLNNIANVYFSNNQYDQALQYFKQALDIFQLSLPSEHPSIAQIYYNMSLTYLKNGDYQRSLFFLNRAVLIYRNTLPQDHIEIKRCINTIDYIKQNILK</sequence>
<dbReference type="PANTHER" id="PTHR45641">
    <property type="entry name" value="TETRATRICOPEPTIDE REPEAT PROTEIN (AFU_ORTHOLOGUE AFUA_6G03870)"/>
    <property type="match status" value="1"/>
</dbReference>
<dbReference type="PROSITE" id="PS51996">
    <property type="entry name" value="TR_MART"/>
    <property type="match status" value="1"/>
</dbReference>
<gene>
    <name evidence="6" type="ORF">EDS130_LOCUS31571</name>
    <name evidence="5" type="ORF">XAT740_LOCUS15942</name>
</gene>
<dbReference type="InterPro" id="IPR003540">
    <property type="entry name" value="ADP-ribosyltransferase"/>
</dbReference>
<dbReference type="Pfam" id="PF03496">
    <property type="entry name" value="ADPrib_exo_Tox"/>
    <property type="match status" value="1"/>
</dbReference>
<dbReference type="InterPro" id="IPR019734">
    <property type="entry name" value="TPR_rpt"/>
</dbReference>
<comment type="caution">
    <text evidence="6">The sequence shown here is derived from an EMBL/GenBank/DDBJ whole genome shotgun (WGS) entry which is preliminary data.</text>
</comment>
<keyword evidence="2 3" id="KW-0802">TPR repeat</keyword>
<dbReference type="OrthoDB" id="9991614at2759"/>
<evidence type="ECO:0000256" key="2">
    <source>
        <dbReference type="ARBA" id="ARBA00022803"/>
    </source>
</evidence>
<dbReference type="Pfam" id="PF13424">
    <property type="entry name" value="TPR_12"/>
    <property type="match status" value="3"/>
</dbReference>
<dbReference type="InterPro" id="IPR011990">
    <property type="entry name" value="TPR-like_helical_dom_sf"/>
</dbReference>
<evidence type="ECO:0000313" key="7">
    <source>
        <dbReference type="Proteomes" id="UP000663828"/>
    </source>
</evidence>